<evidence type="ECO:0000313" key="16">
    <source>
        <dbReference type="EMBL" id="NDW20928.1"/>
    </source>
</evidence>
<evidence type="ECO:0000256" key="12">
    <source>
        <dbReference type="SAM" id="MobiDB-lite"/>
    </source>
</evidence>
<evidence type="ECO:0000256" key="3">
    <source>
        <dbReference type="ARBA" id="ARBA00022553"/>
    </source>
</evidence>
<evidence type="ECO:0000256" key="1">
    <source>
        <dbReference type="ARBA" id="ARBA00000085"/>
    </source>
</evidence>
<dbReference type="Gene3D" id="3.30.565.10">
    <property type="entry name" value="Histidine kinase-like ATPase, C-terminal domain"/>
    <property type="match status" value="1"/>
</dbReference>
<feature type="domain" description="Histidine kinase" evidence="14">
    <location>
        <begin position="866"/>
        <end position="1088"/>
    </location>
</feature>
<feature type="domain" description="Response regulatory" evidence="15">
    <location>
        <begin position="1288"/>
        <end position="1411"/>
    </location>
</feature>
<comment type="catalytic activity">
    <reaction evidence="1">
        <text>ATP + protein L-histidine = ADP + protein N-phospho-L-histidine.</text>
        <dbReference type="EC" id="2.7.13.3"/>
    </reaction>
</comment>
<dbReference type="SUPFAM" id="SSF52172">
    <property type="entry name" value="CheY-like"/>
    <property type="match status" value="2"/>
</dbReference>
<dbReference type="InterPro" id="IPR001789">
    <property type="entry name" value="Sig_transdc_resp-reg_receiver"/>
</dbReference>
<dbReference type="EC" id="2.7.13.3" evidence="2"/>
<dbReference type="InterPro" id="IPR003594">
    <property type="entry name" value="HATPase_dom"/>
</dbReference>
<keyword evidence="4" id="KW-0808">Transferase</keyword>
<dbReference type="InterPro" id="IPR004358">
    <property type="entry name" value="Sig_transdc_His_kin-like_C"/>
</dbReference>
<evidence type="ECO:0000313" key="17">
    <source>
        <dbReference type="Proteomes" id="UP000478837"/>
    </source>
</evidence>
<dbReference type="PRINTS" id="PR00344">
    <property type="entry name" value="BCTRLSENSOR"/>
</dbReference>
<dbReference type="InterPro" id="IPR013783">
    <property type="entry name" value="Ig-like_fold"/>
</dbReference>
<dbReference type="EMBL" id="JAAAWP010000002">
    <property type="protein sequence ID" value="NDW20928.1"/>
    <property type="molecule type" value="Genomic_DNA"/>
</dbReference>
<evidence type="ECO:0000256" key="11">
    <source>
        <dbReference type="PROSITE-ProRule" id="PRU00169"/>
    </source>
</evidence>
<evidence type="ECO:0000256" key="5">
    <source>
        <dbReference type="ARBA" id="ARBA00022741"/>
    </source>
</evidence>
<feature type="signal peptide" evidence="13">
    <location>
        <begin position="1"/>
        <end position="29"/>
    </location>
</feature>
<dbReference type="InterPro" id="IPR005467">
    <property type="entry name" value="His_kinase_dom"/>
</dbReference>
<evidence type="ECO:0000256" key="8">
    <source>
        <dbReference type="ARBA" id="ARBA00023012"/>
    </source>
</evidence>
<dbReference type="InterPro" id="IPR011006">
    <property type="entry name" value="CheY-like_superfamily"/>
</dbReference>
<dbReference type="PANTHER" id="PTHR45339">
    <property type="entry name" value="HYBRID SIGNAL TRANSDUCTION HISTIDINE KINASE J"/>
    <property type="match status" value="1"/>
</dbReference>
<protein>
    <recommendedName>
        <fullName evidence="10">Sensory/regulatory protein RpfC</fullName>
        <ecNumber evidence="2">2.7.13.3</ecNumber>
    </recommendedName>
</protein>
<dbReference type="InterPro" id="IPR011110">
    <property type="entry name" value="Reg_prop"/>
</dbReference>
<comment type="subunit">
    <text evidence="9">At low DSF concentrations, interacts with RpfF.</text>
</comment>
<evidence type="ECO:0000256" key="9">
    <source>
        <dbReference type="ARBA" id="ARBA00064003"/>
    </source>
</evidence>
<dbReference type="InterPro" id="IPR036890">
    <property type="entry name" value="HATPase_C_sf"/>
</dbReference>
<dbReference type="GO" id="GO:0005524">
    <property type="term" value="F:ATP binding"/>
    <property type="evidence" value="ECO:0007669"/>
    <property type="project" value="UniProtKB-KW"/>
</dbReference>
<reference evidence="16 17" key="1">
    <citation type="submission" date="2020-01" db="EMBL/GenBank/DDBJ databases">
        <title>Genomes of bacteria type strains.</title>
        <authorList>
            <person name="Chen J."/>
            <person name="Zhu S."/>
            <person name="Yang J."/>
        </authorList>
    </citation>
    <scope>NUCLEOTIDE SEQUENCE [LARGE SCALE GENOMIC DNA]</scope>
    <source>
        <strain evidence="16 17">LMG 22958</strain>
    </source>
</reference>
<dbReference type="Proteomes" id="UP000478837">
    <property type="component" value="Unassembled WGS sequence"/>
</dbReference>
<dbReference type="Pfam" id="PF07494">
    <property type="entry name" value="Reg_prop"/>
    <property type="match status" value="5"/>
</dbReference>
<dbReference type="SUPFAM" id="SSF47384">
    <property type="entry name" value="Homodimeric domain of signal transducing histidine kinase"/>
    <property type="match status" value="1"/>
</dbReference>
<feature type="modified residue" description="4-aspartylphosphate" evidence="11">
    <location>
        <position position="1159"/>
    </location>
</feature>
<feature type="domain" description="Response regulatory" evidence="15">
    <location>
        <begin position="1105"/>
        <end position="1226"/>
    </location>
</feature>
<dbReference type="SMART" id="SM00388">
    <property type="entry name" value="HisKA"/>
    <property type="match status" value="1"/>
</dbReference>
<keyword evidence="5" id="KW-0547">Nucleotide-binding</keyword>
<dbReference type="Pfam" id="PF02518">
    <property type="entry name" value="HATPase_c"/>
    <property type="match status" value="1"/>
</dbReference>
<dbReference type="InterPro" id="IPR015943">
    <property type="entry name" value="WD40/YVTN_repeat-like_dom_sf"/>
</dbReference>
<dbReference type="Gene3D" id="2.130.10.10">
    <property type="entry name" value="YVTN repeat-like/Quinoprotein amine dehydrogenase"/>
    <property type="match status" value="3"/>
</dbReference>
<dbReference type="Pfam" id="PF07495">
    <property type="entry name" value="Y_Y_Y"/>
    <property type="match status" value="1"/>
</dbReference>
<gene>
    <name evidence="16" type="ORF">GTW09_05280</name>
</gene>
<dbReference type="FunFam" id="3.30.565.10:FF:000010">
    <property type="entry name" value="Sensor histidine kinase RcsC"/>
    <property type="match status" value="1"/>
</dbReference>
<dbReference type="InterPro" id="IPR011123">
    <property type="entry name" value="Y_Y_Y"/>
</dbReference>
<keyword evidence="17" id="KW-1185">Reference proteome</keyword>
<feature type="chain" id="PRO_5026747393" description="Sensory/regulatory protein RpfC" evidence="13">
    <location>
        <begin position="30"/>
        <end position="1417"/>
    </location>
</feature>
<dbReference type="FunFam" id="1.10.287.130:FF:000002">
    <property type="entry name" value="Two-component osmosensing histidine kinase"/>
    <property type="match status" value="1"/>
</dbReference>
<dbReference type="SMART" id="SM00448">
    <property type="entry name" value="REC"/>
    <property type="match status" value="2"/>
</dbReference>
<accession>A0A6L9MRX4</accession>
<dbReference type="CDD" id="cd00082">
    <property type="entry name" value="HisKA"/>
    <property type="match status" value="1"/>
</dbReference>
<dbReference type="PANTHER" id="PTHR45339:SF1">
    <property type="entry name" value="HYBRID SIGNAL TRANSDUCTION HISTIDINE KINASE J"/>
    <property type="match status" value="1"/>
</dbReference>
<dbReference type="InterPro" id="IPR036097">
    <property type="entry name" value="HisK_dim/P_sf"/>
</dbReference>
<organism evidence="16 17">
    <name type="scientific">Alteromonas hispanica</name>
    <dbReference type="NCBI Taxonomy" id="315421"/>
    <lineage>
        <taxon>Bacteria</taxon>
        <taxon>Pseudomonadati</taxon>
        <taxon>Pseudomonadota</taxon>
        <taxon>Gammaproteobacteria</taxon>
        <taxon>Alteromonadales</taxon>
        <taxon>Alteromonadaceae</taxon>
        <taxon>Alteromonas/Salinimonas group</taxon>
        <taxon>Alteromonas</taxon>
    </lineage>
</organism>
<keyword evidence="7" id="KW-0067">ATP-binding</keyword>
<evidence type="ECO:0000256" key="4">
    <source>
        <dbReference type="ARBA" id="ARBA00022679"/>
    </source>
</evidence>
<sequence length="1417" mass="158566">MTTFPSFFLHVLYVSFLFFLLSAKGYSAASDTLTNDYSIDQFTATDGFVSSEIYSIIQDQQGFIWFGTAENGVMRYDGKNVKLYEASSDAVKGLSHNDAGNLMLDKNGNIWVGTWGGGVNKYSPTTGKFQRFLHDPDNANSISSNRVQSLFHDKTGDIWLGTYNKGLNRYLGNGKFQRVQREEDSQVGLSHNRIWDIIDNDEKTLWVATSYGLNLLNKDTLTATYYFPDKSNETATGANEVRSLLLASDGRFYVATQEGPFLFLPESGVFIPQLTKDGKALGQVNSMIEDHEGIVWFVTTNGLFRRSQSDNEVQKTDFGFDNGLRIIFEDHTHTKWITSEVHGIFKLSPRRKVKIIDSELLVAPNGIELDENGDVLIVNAKAEVYKWKTGEQRLHRVSNSVFSSFDDYAENGVIERPIILPIENNRFWVAQDDFLVRFDAATKDVTRVEYPKDDAEYRHFREFRALALDDNDNLWIGTYKNGVYVYNNDSNTFEHLTQKDGLPHPETLAIFKDRDGNMWVGTGKGVSVWREDEKRFDTFSSTEKNNSLLGNIVEDIYQSRNGNIWVATQKGLNLYQPDTQSFKRFSEQQGLPAPLIRAVSDGENEGLWLTTNKGIFLYDPYKQQALNYNSSSKFAGQNYYSSSLLKSSQGTFFTSSQRGIEYFNYEKSDQQELNANIVLTDFSVMGEPASTDTPLSYVKDVYLSHEDYFFSFEFALLDLSAATVPHFAYKLEGYDEQWIDIGNYNNVSFTNLNGGTYTLLVRALKQNGEWSSAQLAVNVHVESKPWKTWWAYTLYGVLLTATVMLIIYLRTRLHQTEITKQKRFVQVLEQQVSEKTASLELQARELKVALNKAEEATKLKSEFLANMSHEIRTPLNGVVGMLSLLKNSGLNAEQAHQANIANSSANSLLVLINDILDFSKIEADKLDIESVDFDLRALIEELAYSIAHTAQEKGLEVIVDVSKVQTSKVNSDPNRIKQILNNLLSNAVKFTELGEISITAELLPHKDANCYLMRCVVEDTGIGIEKHKLEHLFESFTQVDASTTRRYGGTGLGLTITKKLCELLGGDVRVSSDIGSGSCFEVTCEVKKVNEATDVLPTIENVNHHCLIVAPNLSSQRALEKQLNLWGAQTSLASTAKSALSVYEESIVGKSPITIILFDKTTPDMAAASFCHAIRTYKTPNNPRVVTMTLLKDLDSAQQAKEFGLYASFPKPLSINALRFVLEDEPSSSSHQHHQHHHKQSGEERPSDTQDDYIGSSAENNNSSTYSLSKGAVSKDAVSKGAVSEGPHILLVEDNAINQIVATSIIEGAGFIVDVANNGKEAIELLQAAGEDCVYSLIVMDCQMPEMDGFEATRQIRKGTAGAQYHQVPIVAMTANAMQSDKEMCMKAGMDDFLTKPIEQEKVIVTLRKWLQIEVSD</sequence>
<evidence type="ECO:0000256" key="13">
    <source>
        <dbReference type="SAM" id="SignalP"/>
    </source>
</evidence>
<name>A0A6L9MRX4_9ALTE</name>
<dbReference type="SUPFAM" id="SSF55874">
    <property type="entry name" value="ATPase domain of HSP90 chaperone/DNA topoisomerase II/histidine kinase"/>
    <property type="match status" value="1"/>
</dbReference>
<keyword evidence="3 11" id="KW-0597">Phosphoprotein</keyword>
<proteinExistence type="predicted"/>
<dbReference type="RefSeq" id="WP_163110732.1">
    <property type="nucleotide sequence ID" value="NZ_JAAAWP010000002.1"/>
</dbReference>
<dbReference type="Gene3D" id="2.60.40.10">
    <property type="entry name" value="Immunoglobulins"/>
    <property type="match status" value="1"/>
</dbReference>
<dbReference type="PROSITE" id="PS50110">
    <property type="entry name" value="RESPONSE_REGULATORY"/>
    <property type="match status" value="2"/>
</dbReference>
<evidence type="ECO:0000256" key="7">
    <source>
        <dbReference type="ARBA" id="ARBA00022840"/>
    </source>
</evidence>
<dbReference type="PROSITE" id="PS50109">
    <property type="entry name" value="HIS_KIN"/>
    <property type="match status" value="1"/>
</dbReference>
<keyword evidence="8" id="KW-0902">Two-component regulatory system</keyword>
<dbReference type="SMART" id="SM00387">
    <property type="entry name" value="HATPase_c"/>
    <property type="match status" value="1"/>
</dbReference>
<dbReference type="SUPFAM" id="SSF63829">
    <property type="entry name" value="Calcium-dependent phosphotriesterase"/>
    <property type="match status" value="3"/>
</dbReference>
<evidence type="ECO:0000256" key="6">
    <source>
        <dbReference type="ARBA" id="ARBA00022777"/>
    </source>
</evidence>
<dbReference type="CDD" id="cd16922">
    <property type="entry name" value="HATPase_EvgS-ArcB-TorS-like"/>
    <property type="match status" value="1"/>
</dbReference>
<dbReference type="Pfam" id="PF00512">
    <property type="entry name" value="HisKA"/>
    <property type="match status" value="1"/>
</dbReference>
<feature type="region of interest" description="Disordered" evidence="12">
    <location>
        <begin position="1224"/>
        <end position="1268"/>
    </location>
</feature>
<evidence type="ECO:0000256" key="2">
    <source>
        <dbReference type="ARBA" id="ARBA00012438"/>
    </source>
</evidence>
<dbReference type="Gene3D" id="3.40.50.2300">
    <property type="match status" value="2"/>
</dbReference>
<dbReference type="GO" id="GO:0000155">
    <property type="term" value="F:phosphorelay sensor kinase activity"/>
    <property type="evidence" value="ECO:0007669"/>
    <property type="project" value="InterPro"/>
</dbReference>
<feature type="modified residue" description="4-aspartylphosphate" evidence="11">
    <location>
        <position position="1341"/>
    </location>
</feature>
<dbReference type="CDD" id="cd17546">
    <property type="entry name" value="REC_hyHK_CKI1_RcsC-like"/>
    <property type="match status" value="1"/>
</dbReference>
<dbReference type="InterPro" id="IPR003661">
    <property type="entry name" value="HisK_dim/P_dom"/>
</dbReference>
<evidence type="ECO:0000256" key="10">
    <source>
        <dbReference type="ARBA" id="ARBA00068150"/>
    </source>
</evidence>
<feature type="compositionally biased region" description="Polar residues" evidence="12">
    <location>
        <begin position="1257"/>
        <end position="1268"/>
    </location>
</feature>
<dbReference type="Pfam" id="PF00072">
    <property type="entry name" value="Response_reg"/>
    <property type="match status" value="1"/>
</dbReference>
<keyword evidence="13" id="KW-0732">Signal</keyword>
<evidence type="ECO:0000259" key="14">
    <source>
        <dbReference type="PROSITE" id="PS50109"/>
    </source>
</evidence>
<keyword evidence="6" id="KW-0418">Kinase</keyword>
<dbReference type="Gene3D" id="1.10.287.130">
    <property type="match status" value="1"/>
</dbReference>
<evidence type="ECO:0000259" key="15">
    <source>
        <dbReference type="PROSITE" id="PS50110"/>
    </source>
</evidence>
<comment type="caution">
    <text evidence="16">The sequence shown here is derived from an EMBL/GenBank/DDBJ whole genome shotgun (WGS) entry which is preliminary data.</text>
</comment>